<evidence type="ECO:0000256" key="1">
    <source>
        <dbReference type="SAM" id="Phobius"/>
    </source>
</evidence>
<keyword evidence="1" id="KW-0812">Transmembrane</keyword>
<protein>
    <submittedName>
        <fullName evidence="2">Uncharacterized protein</fullName>
    </submittedName>
</protein>
<organism evidence="2 3">
    <name type="scientific">Canna indica</name>
    <name type="common">Indian-shot</name>
    <dbReference type="NCBI Taxonomy" id="4628"/>
    <lineage>
        <taxon>Eukaryota</taxon>
        <taxon>Viridiplantae</taxon>
        <taxon>Streptophyta</taxon>
        <taxon>Embryophyta</taxon>
        <taxon>Tracheophyta</taxon>
        <taxon>Spermatophyta</taxon>
        <taxon>Magnoliopsida</taxon>
        <taxon>Liliopsida</taxon>
        <taxon>Zingiberales</taxon>
        <taxon>Cannaceae</taxon>
        <taxon>Canna</taxon>
    </lineage>
</organism>
<evidence type="ECO:0000313" key="3">
    <source>
        <dbReference type="Proteomes" id="UP001327560"/>
    </source>
</evidence>
<keyword evidence="3" id="KW-1185">Reference proteome</keyword>
<gene>
    <name evidence="2" type="ORF">Cni_G13254</name>
</gene>
<sequence>MAVREAASSISRLSAAAPAARLILHLPLIAGGGDHHGPPKVNFWEDPLSPSKWKEGHFVLISLTGWGLIIYGGFKLFSENKEKEGEKSGH</sequence>
<dbReference type="PANTHER" id="PTHR35292:SF13">
    <property type="entry name" value="OS03G0581800 PROTEIN"/>
    <property type="match status" value="1"/>
</dbReference>
<proteinExistence type="predicted"/>
<evidence type="ECO:0000313" key="2">
    <source>
        <dbReference type="EMBL" id="WOL04533.1"/>
    </source>
</evidence>
<dbReference type="Proteomes" id="UP001327560">
    <property type="component" value="Chromosome 4"/>
</dbReference>
<accession>A0AAQ3K978</accession>
<keyword evidence="1" id="KW-1133">Transmembrane helix</keyword>
<reference evidence="2 3" key="1">
    <citation type="submission" date="2023-10" db="EMBL/GenBank/DDBJ databases">
        <title>Chromosome-scale genome assembly provides insights into flower coloration mechanisms of Canna indica.</title>
        <authorList>
            <person name="Li C."/>
        </authorList>
    </citation>
    <scope>NUCLEOTIDE SEQUENCE [LARGE SCALE GENOMIC DNA]</scope>
    <source>
        <tissue evidence="2">Flower</tissue>
    </source>
</reference>
<keyword evidence="1" id="KW-0472">Membrane</keyword>
<feature type="transmembrane region" description="Helical" evidence="1">
    <location>
        <begin position="56"/>
        <end position="77"/>
    </location>
</feature>
<name>A0AAQ3K978_9LILI</name>
<dbReference type="AlphaFoldDB" id="A0AAQ3K978"/>
<dbReference type="EMBL" id="CP136893">
    <property type="protein sequence ID" value="WOL04533.1"/>
    <property type="molecule type" value="Genomic_DNA"/>
</dbReference>
<dbReference type="PANTHER" id="PTHR35292">
    <property type="entry name" value="EXPRESSED PROTEIN"/>
    <property type="match status" value="1"/>
</dbReference>